<feature type="repeat" description="ANK" evidence="3">
    <location>
        <begin position="245"/>
        <end position="277"/>
    </location>
</feature>
<dbReference type="OrthoDB" id="20872at2759"/>
<feature type="repeat" description="ANK" evidence="3">
    <location>
        <begin position="514"/>
        <end position="547"/>
    </location>
</feature>
<organism evidence="4 5">
    <name type="scientific">Cloeon dipterum</name>
    <dbReference type="NCBI Taxonomy" id="197152"/>
    <lineage>
        <taxon>Eukaryota</taxon>
        <taxon>Metazoa</taxon>
        <taxon>Ecdysozoa</taxon>
        <taxon>Arthropoda</taxon>
        <taxon>Hexapoda</taxon>
        <taxon>Insecta</taxon>
        <taxon>Pterygota</taxon>
        <taxon>Palaeoptera</taxon>
        <taxon>Ephemeroptera</taxon>
        <taxon>Pisciforma</taxon>
        <taxon>Baetidae</taxon>
        <taxon>Cloeon</taxon>
    </lineage>
</organism>
<comment type="caution">
    <text evidence="4">The sequence shown here is derived from an EMBL/GenBank/DDBJ whole genome shotgun (WGS) entry which is preliminary data.</text>
</comment>
<evidence type="ECO:0000313" key="5">
    <source>
        <dbReference type="Proteomes" id="UP000494165"/>
    </source>
</evidence>
<dbReference type="AlphaFoldDB" id="A0A8S1DNL1"/>
<keyword evidence="2 3" id="KW-0040">ANK repeat</keyword>
<dbReference type="Pfam" id="PF12796">
    <property type="entry name" value="Ank_2"/>
    <property type="match status" value="6"/>
</dbReference>
<dbReference type="Proteomes" id="UP000494165">
    <property type="component" value="Unassembled WGS sequence"/>
</dbReference>
<evidence type="ECO:0000256" key="2">
    <source>
        <dbReference type="ARBA" id="ARBA00023043"/>
    </source>
</evidence>
<dbReference type="EMBL" id="CADEPI010000324">
    <property type="protein sequence ID" value="CAB3383795.1"/>
    <property type="molecule type" value="Genomic_DNA"/>
</dbReference>
<evidence type="ECO:0000256" key="3">
    <source>
        <dbReference type="PROSITE-ProRule" id="PRU00023"/>
    </source>
</evidence>
<feature type="repeat" description="ANK" evidence="3">
    <location>
        <begin position="647"/>
        <end position="679"/>
    </location>
</feature>
<feature type="repeat" description="ANK" evidence="3">
    <location>
        <begin position="413"/>
        <end position="445"/>
    </location>
</feature>
<dbReference type="PROSITE" id="PS50297">
    <property type="entry name" value="ANK_REP_REGION"/>
    <property type="match status" value="4"/>
</dbReference>
<keyword evidence="1" id="KW-0677">Repeat</keyword>
<dbReference type="PANTHER" id="PTHR24123">
    <property type="entry name" value="ANKYRIN REPEAT-CONTAINING"/>
    <property type="match status" value="1"/>
</dbReference>
<dbReference type="InterPro" id="IPR036770">
    <property type="entry name" value="Ankyrin_rpt-contain_sf"/>
</dbReference>
<dbReference type="InterPro" id="IPR051165">
    <property type="entry name" value="Multifunctional_ANK_Repeat"/>
</dbReference>
<dbReference type="PRINTS" id="PR01415">
    <property type="entry name" value="ANKYRIN"/>
</dbReference>
<reference evidence="4 5" key="1">
    <citation type="submission" date="2020-04" db="EMBL/GenBank/DDBJ databases">
        <authorList>
            <person name="Alioto T."/>
            <person name="Alioto T."/>
            <person name="Gomez Garrido J."/>
        </authorList>
    </citation>
    <scope>NUCLEOTIDE SEQUENCE [LARGE SCALE GENOMIC DNA]</scope>
</reference>
<keyword evidence="5" id="KW-1185">Reference proteome</keyword>
<dbReference type="Gene3D" id="1.25.40.20">
    <property type="entry name" value="Ankyrin repeat-containing domain"/>
    <property type="match status" value="5"/>
</dbReference>
<sequence length="693" mass="78315">MLPEVLNTIAELNAVDVLKRLTEKFASEMSRIILKSGQEVNRALLEAAKFGQEKLLAVLLEIGVDPKGTYQDMNALYRACEFGQINCVEILLARRARTAVEGTQRYDPLVVAVLHGKLDLVKFLLEEKVSGIERDPETFEMKDLKVKWNALHYAIVKGQKEIVEYLLSQSSALQNIKTMDGIAPLQLAALRNEIEMCQWLVQKGVEPKTLLTFPDGDLEDWHRRVLICKDYFVMVQGDINFKDDRGKTALHCAAEYGHLELVRELIELGADVEATDAKGWNATHFALEEFQTRKRNNSNTVFDILKLLHLKNNRLASQKTKDGRTNLHIIYEKEGKCSEEVLRFLVEEAGVEVNAVDSRGGFVLNKNINCWNKEFLYTYAKSGKLHSAVETGNLKLVQQLCESGVDLNATGRHGMTALMIAGKLNQVQIIEFLLAKNVNIKKKDGTGKNALHHSLHNFEITQLLHKKEKSLVKKLTIDGCTSLHLATNDQNGSMEVIRWLVDKIKINVNTCNERGETALMLASIHGLSSDVLELLLDKGADVNKEDNSRRTALMYTVVHENLNLFPILLERGAHLNYSLQALQYAFLDLNLLKMVYNRNKELLKEVDEQGNTILHKAIKNEPKECSLVVVWWLIEELKIDLEVRNKKGETALLVACKEERWEVVDLLLSKNVDVTAKDSEGKSAVDYAPFLNI</sequence>
<proteinExistence type="predicted"/>
<name>A0A8S1DNL1_9INSE</name>
<evidence type="ECO:0000313" key="4">
    <source>
        <dbReference type="EMBL" id="CAB3383795.1"/>
    </source>
</evidence>
<dbReference type="InterPro" id="IPR002110">
    <property type="entry name" value="Ankyrin_rpt"/>
</dbReference>
<gene>
    <name evidence="4" type="ORF">CLODIP_2_CD03480</name>
</gene>
<feature type="repeat" description="ANK" evidence="3">
    <location>
        <begin position="385"/>
        <end position="412"/>
    </location>
</feature>
<protein>
    <submittedName>
        <fullName evidence="4">Uncharacterized protein</fullName>
    </submittedName>
</protein>
<dbReference type="SUPFAM" id="SSF48403">
    <property type="entry name" value="Ankyrin repeat"/>
    <property type="match status" value="3"/>
</dbReference>
<accession>A0A8S1DNL1</accession>
<evidence type="ECO:0000256" key="1">
    <source>
        <dbReference type="ARBA" id="ARBA00022737"/>
    </source>
</evidence>
<dbReference type="SMART" id="SM00248">
    <property type="entry name" value="ANK"/>
    <property type="match status" value="15"/>
</dbReference>
<dbReference type="PROSITE" id="PS50088">
    <property type="entry name" value="ANK_REPEAT"/>
    <property type="match status" value="5"/>
</dbReference>
<dbReference type="PANTHER" id="PTHR24123:SF33">
    <property type="entry name" value="PROTEIN HOS4"/>
    <property type="match status" value="1"/>
</dbReference>